<organism evidence="4 5">
    <name type="scientific">Cylindrotheca closterium</name>
    <dbReference type="NCBI Taxonomy" id="2856"/>
    <lineage>
        <taxon>Eukaryota</taxon>
        <taxon>Sar</taxon>
        <taxon>Stramenopiles</taxon>
        <taxon>Ochrophyta</taxon>
        <taxon>Bacillariophyta</taxon>
        <taxon>Bacillariophyceae</taxon>
        <taxon>Bacillariophycidae</taxon>
        <taxon>Bacillariales</taxon>
        <taxon>Bacillariaceae</taxon>
        <taxon>Cylindrotheca</taxon>
    </lineage>
</organism>
<keyword evidence="5" id="KW-1185">Reference proteome</keyword>
<dbReference type="Proteomes" id="UP001295423">
    <property type="component" value="Unassembled WGS sequence"/>
</dbReference>
<feature type="transmembrane region" description="Helical" evidence="2">
    <location>
        <begin position="375"/>
        <end position="393"/>
    </location>
</feature>
<dbReference type="Pfam" id="PF00226">
    <property type="entry name" value="DnaJ"/>
    <property type="match status" value="1"/>
</dbReference>
<reference evidence="4" key="1">
    <citation type="submission" date="2023-08" db="EMBL/GenBank/DDBJ databases">
        <authorList>
            <person name="Audoor S."/>
            <person name="Bilcke G."/>
        </authorList>
    </citation>
    <scope>NUCLEOTIDE SEQUENCE</scope>
</reference>
<comment type="caution">
    <text evidence="4">The sequence shown here is derived from an EMBL/GenBank/DDBJ whole genome shotgun (WGS) entry which is preliminary data.</text>
</comment>
<feature type="compositionally biased region" description="Low complexity" evidence="1">
    <location>
        <begin position="433"/>
        <end position="447"/>
    </location>
</feature>
<sequence length="956" mass="105946">MTTIEVIFQPDVHSDSCYTILGCGRSGSPEELRKAYRDLSRKYHPDRYRANKDTNHAFQRVYVAYSLICKSPQEGEDVKFERQAMRQAMRQVHLEDARRAYESAFGDFKEKYYSKGAIVALPYPFELRERLERGKCFREAFTLQIGCLQFNLFRSFLIKKELGVLFLLSEIICVWGSLSLAVWNFLLEEFPEVIDEIPYVRDSGIEEIPHISIIGGLAVLIGSFVQHFWYGFTRHPILVDDGYGNWLWDGESSSSGELGEILRICSQYYHSDVHKRSQVLTCLLCLPFLLVDQIPAILLSIPVYLFFLCQNCGTRNESTQTHLAYQFAKSIGGLLVVVGTYLAWVLGGNYAKLACAGVLYVNQHLYSAILFRKSVFGFLQSVIFQGFFAVSIVRTPRKQTIAEGKGNAGATDIEQGVSREKKESAPNAVNNKPEAPAKAATRAPAPAVKRNQVSPQKVIEEEVIDIVPVASESPRKKPASAGMEQADPDDFGATFDGFYFRPSPSTTKSQGSRPSTSTKSQGSLAPTTTASGNTESIGVDHRGKKYIKPVPGWYQKGEVITDTQQAAKEAQLAPKSKGFDNINIFQCGADTTLMDEEEKYFDPALSLSGDKETATGFTSTKGSTKGSTKASTVVTSFTSKMDEKQSPEAEAPDLVNLARSAKRRIEAEFYARIYGTPAGTGISSPVSPERKGVTRLAPQPYGDDEQDEFIVPRTIEMKTPPKEKMASKSASPISPSTASLADNTSDNGSGKNGENTRISSDESTSRMDDSGFIPMYKSPDRQGGNAYPAKQKRSMGNRADNRPKSPEGEIDNLLGPFVPFVKSATTRSNNYSVGASQTTRMQSNKERETQGEESSGFVLQHHPGKGLSGYRHEEEEKIRSEKSDPGGRKFEEVKPIRSRTTGQIPDLVVGYEQPSADESEITMDKRQFRKKQDTGPPTFWDYWTSPTNSTLTRSVQ</sequence>
<dbReference type="InterPro" id="IPR050817">
    <property type="entry name" value="DjlA_DnaK_co-chaperone"/>
</dbReference>
<feature type="region of interest" description="Disordered" evidence="1">
    <location>
        <begin position="676"/>
        <end position="956"/>
    </location>
</feature>
<evidence type="ECO:0000256" key="1">
    <source>
        <dbReference type="SAM" id="MobiDB-lite"/>
    </source>
</evidence>
<keyword evidence="2" id="KW-0472">Membrane</keyword>
<dbReference type="PANTHER" id="PTHR24074">
    <property type="entry name" value="CO-CHAPERONE PROTEIN DJLA"/>
    <property type="match status" value="1"/>
</dbReference>
<dbReference type="SMART" id="SM00271">
    <property type="entry name" value="DnaJ"/>
    <property type="match status" value="1"/>
</dbReference>
<gene>
    <name evidence="4" type="ORF">CYCCA115_LOCUS5965</name>
</gene>
<dbReference type="CDD" id="cd06257">
    <property type="entry name" value="DnaJ"/>
    <property type="match status" value="1"/>
</dbReference>
<feature type="compositionally biased region" description="Basic and acidic residues" evidence="1">
    <location>
        <begin position="715"/>
        <end position="726"/>
    </location>
</feature>
<dbReference type="EMBL" id="CAKOGP040000668">
    <property type="protein sequence ID" value="CAJ1938082.1"/>
    <property type="molecule type" value="Genomic_DNA"/>
</dbReference>
<feature type="domain" description="J" evidence="3">
    <location>
        <begin position="16"/>
        <end position="84"/>
    </location>
</feature>
<protein>
    <recommendedName>
        <fullName evidence="3">J domain-containing protein</fullName>
    </recommendedName>
</protein>
<evidence type="ECO:0000313" key="5">
    <source>
        <dbReference type="Proteomes" id="UP001295423"/>
    </source>
</evidence>
<feature type="compositionally biased region" description="Basic and acidic residues" evidence="1">
    <location>
        <begin position="759"/>
        <end position="769"/>
    </location>
</feature>
<dbReference type="SUPFAM" id="SSF46565">
    <property type="entry name" value="Chaperone J-domain"/>
    <property type="match status" value="1"/>
</dbReference>
<feature type="compositionally biased region" description="Basic and acidic residues" evidence="1">
    <location>
        <begin position="870"/>
        <end position="895"/>
    </location>
</feature>
<feature type="compositionally biased region" description="Basic and acidic residues" evidence="1">
    <location>
        <begin position="922"/>
        <end position="933"/>
    </location>
</feature>
<feature type="compositionally biased region" description="Polar residues" evidence="1">
    <location>
        <begin position="728"/>
        <end position="758"/>
    </location>
</feature>
<dbReference type="PRINTS" id="PR00625">
    <property type="entry name" value="JDOMAIN"/>
</dbReference>
<accession>A0AAD2CL79</accession>
<name>A0AAD2CL79_9STRA</name>
<feature type="compositionally biased region" description="Polar residues" evidence="1">
    <location>
        <begin position="503"/>
        <end position="536"/>
    </location>
</feature>
<feature type="transmembrane region" description="Helical" evidence="2">
    <location>
        <begin position="327"/>
        <end position="346"/>
    </location>
</feature>
<dbReference type="InterPro" id="IPR036869">
    <property type="entry name" value="J_dom_sf"/>
</dbReference>
<dbReference type="AlphaFoldDB" id="A0AAD2CL79"/>
<dbReference type="PROSITE" id="PS50076">
    <property type="entry name" value="DNAJ_2"/>
    <property type="match status" value="1"/>
</dbReference>
<feature type="transmembrane region" description="Helical" evidence="2">
    <location>
        <begin position="208"/>
        <end position="230"/>
    </location>
</feature>
<feature type="compositionally biased region" description="Polar residues" evidence="1">
    <location>
        <begin position="944"/>
        <end position="956"/>
    </location>
</feature>
<evidence type="ECO:0000259" key="3">
    <source>
        <dbReference type="PROSITE" id="PS50076"/>
    </source>
</evidence>
<feature type="transmembrane region" description="Helical" evidence="2">
    <location>
        <begin position="162"/>
        <end position="186"/>
    </location>
</feature>
<feature type="compositionally biased region" description="Polar residues" evidence="1">
    <location>
        <begin position="823"/>
        <end position="842"/>
    </location>
</feature>
<proteinExistence type="predicted"/>
<dbReference type="Gene3D" id="1.10.287.110">
    <property type="entry name" value="DnaJ domain"/>
    <property type="match status" value="1"/>
</dbReference>
<evidence type="ECO:0000256" key="2">
    <source>
        <dbReference type="SAM" id="Phobius"/>
    </source>
</evidence>
<feature type="region of interest" description="Disordered" evidence="1">
    <location>
        <begin position="403"/>
        <end position="454"/>
    </location>
</feature>
<evidence type="ECO:0000313" key="4">
    <source>
        <dbReference type="EMBL" id="CAJ1938082.1"/>
    </source>
</evidence>
<keyword evidence="2" id="KW-1133">Transmembrane helix</keyword>
<feature type="region of interest" description="Disordered" evidence="1">
    <location>
        <begin position="470"/>
        <end position="540"/>
    </location>
</feature>
<feature type="transmembrane region" description="Helical" evidence="2">
    <location>
        <begin position="279"/>
        <end position="307"/>
    </location>
</feature>
<dbReference type="InterPro" id="IPR001623">
    <property type="entry name" value="DnaJ_domain"/>
</dbReference>
<keyword evidence="2" id="KW-0812">Transmembrane</keyword>